<evidence type="ECO:0000259" key="1">
    <source>
        <dbReference type="PROSITE" id="PS51186"/>
    </source>
</evidence>
<dbReference type="Proteomes" id="UP001319861">
    <property type="component" value="Chromosome"/>
</dbReference>
<feature type="domain" description="N-acetyltransferase" evidence="1">
    <location>
        <begin position="3"/>
        <end position="163"/>
    </location>
</feature>
<dbReference type="RefSeq" id="WP_229232526.1">
    <property type="nucleotide sequence ID" value="NZ_AP024525.1"/>
</dbReference>
<dbReference type="InterPro" id="IPR016181">
    <property type="entry name" value="Acyl_CoA_acyltransferase"/>
</dbReference>
<accession>A0ABN6FGN6</accession>
<evidence type="ECO:0000313" key="3">
    <source>
        <dbReference type="Proteomes" id="UP001319861"/>
    </source>
</evidence>
<reference evidence="2 3" key="1">
    <citation type="journal article" date="2021" name="J. Biosci. Bioeng.">
        <title>Identification and characterization of a chc gene cluster responsible for the aromatization pathway of cyclohexanecarboxylate degradation in Sinomonas cyclohexanicum ATCC 51369.</title>
        <authorList>
            <person name="Yamamoto T."/>
            <person name="Hasegawa Y."/>
            <person name="Lau P.C.K."/>
            <person name="Iwaki H."/>
        </authorList>
    </citation>
    <scope>NUCLEOTIDE SEQUENCE [LARGE SCALE GENOMIC DNA]</scope>
    <source>
        <strain evidence="2 3">ATCC 51369</strain>
    </source>
</reference>
<keyword evidence="3" id="KW-1185">Reference proteome</keyword>
<proteinExistence type="predicted"/>
<dbReference type="SUPFAM" id="SSF55729">
    <property type="entry name" value="Acyl-CoA N-acyltransferases (Nat)"/>
    <property type="match status" value="1"/>
</dbReference>
<dbReference type="Gene3D" id="3.40.630.30">
    <property type="match status" value="1"/>
</dbReference>
<dbReference type="PROSITE" id="PS51186">
    <property type="entry name" value="GNAT"/>
    <property type="match status" value="1"/>
</dbReference>
<dbReference type="InterPro" id="IPR000182">
    <property type="entry name" value="GNAT_dom"/>
</dbReference>
<organism evidence="2 3">
    <name type="scientific">Sinomonas cyclohexanicum</name>
    <name type="common">Corynebacterium cyclohexanicum</name>
    <dbReference type="NCBI Taxonomy" id="322009"/>
    <lineage>
        <taxon>Bacteria</taxon>
        <taxon>Bacillati</taxon>
        <taxon>Actinomycetota</taxon>
        <taxon>Actinomycetes</taxon>
        <taxon>Micrococcales</taxon>
        <taxon>Micrococcaceae</taxon>
        <taxon>Sinomonas</taxon>
    </lineage>
</organism>
<dbReference type="EMBL" id="AP024525">
    <property type="protein sequence ID" value="BCT75829.1"/>
    <property type="molecule type" value="Genomic_DNA"/>
</dbReference>
<name>A0ABN6FGN6_SINCY</name>
<evidence type="ECO:0000313" key="2">
    <source>
        <dbReference type="EMBL" id="BCT75829.1"/>
    </source>
</evidence>
<protein>
    <submittedName>
        <fullName evidence="2">N-acetyltransferase</fullName>
    </submittedName>
</protein>
<gene>
    <name evidence="2" type="ORF">SCMU_16710</name>
</gene>
<dbReference type="CDD" id="cd04301">
    <property type="entry name" value="NAT_SF"/>
    <property type="match status" value="1"/>
</dbReference>
<sequence>MPIAIRAERPEDYPAVRAVTAAAFRRAAHAAAPVDGSGDPGEAVLVGWLREDAGYLPELALVAEEGGAIVGHAITTRGWIDAPGAAPIPALGLGPISVRPDRQRAGIGSALLAETVRVAEARGERLIALLGDPSYYGRHGWEPAARRGIAAPEPAWGDYFQVRLLSGHDGARGTFRYAAPFSRLA</sequence>
<dbReference type="Pfam" id="PF13527">
    <property type="entry name" value="Acetyltransf_9"/>
    <property type="match status" value="1"/>
</dbReference>